<comment type="similarity">
    <text evidence="1 4">Belongs to the endosulfine family.</text>
</comment>
<accession>A0A8J1XVG9</accession>
<comment type="function">
    <text evidence="4">Protein phosphatase inhibitor that specifically inhibits protein phosphatase 2A (PP2A) during mitosis.</text>
</comment>
<evidence type="ECO:0000256" key="3">
    <source>
        <dbReference type="ARBA" id="ARBA00023272"/>
    </source>
</evidence>
<keyword evidence="4" id="KW-0132">Cell division</keyword>
<protein>
    <submittedName>
        <fullName evidence="6">Uncharacterized protein</fullName>
    </submittedName>
</protein>
<evidence type="ECO:0000313" key="6">
    <source>
        <dbReference type="EMBL" id="CAH1797317.1"/>
    </source>
</evidence>
<evidence type="ECO:0000256" key="1">
    <source>
        <dbReference type="ARBA" id="ARBA00010520"/>
    </source>
</evidence>
<sequence length="129" mass="14487">MSDTAQQEFKVPDVPKSQEEKSDGSSLKDARTVEQEQEAKLRSNPKYANLPKPKGPSSFLQKRLQKGKQYFDSGDYNMAKSKVSQLKKPIPAQEKVLIAQESTGDIIPTPQDLQRRSSQHKSNLVEEVS</sequence>
<keyword evidence="2 4" id="KW-0498">Mitosis</keyword>
<dbReference type="PANTHER" id="PTHR10358:SF6">
    <property type="entry name" value="ENDOSULFINE, ISOFORM A"/>
    <property type="match status" value="1"/>
</dbReference>
<comment type="caution">
    <text evidence="6">The sequence shown here is derived from an EMBL/GenBank/DDBJ whole genome shotgun (WGS) entry which is preliminary data.</text>
</comment>
<dbReference type="Pfam" id="PF04667">
    <property type="entry name" value="Endosulfine"/>
    <property type="match status" value="1"/>
</dbReference>
<keyword evidence="7" id="KW-1185">Reference proteome</keyword>
<dbReference type="InterPro" id="IPR006760">
    <property type="entry name" value="Endosulphine"/>
</dbReference>
<dbReference type="GO" id="GO:0004864">
    <property type="term" value="F:protein phosphatase inhibitor activity"/>
    <property type="evidence" value="ECO:0007669"/>
    <property type="project" value="UniProtKB-KW"/>
</dbReference>
<evidence type="ECO:0000256" key="2">
    <source>
        <dbReference type="ARBA" id="ARBA00022776"/>
    </source>
</evidence>
<dbReference type="AlphaFoldDB" id="A0A8J1XVG9"/>
<feature type="region of interest" description="Disordered" evidence="5">
    <location>
        <begin position="101"/>
        <end position="129"/>
    </location>
</feature>
<keyword evidence="4" id="KW-0131">Cell cycle</keyword>
<keyword evidence="3 4" id="KW-0650">Protein phosphatase inhibitor</keyword>
<evidence type="ECO:0000256" key="4">
    <source>
        <dbReference type="RuleBase" id="RU363120"/>
    </source>
</evidence>
<dbReference type="OrthoDB" id="5949865at2759"/>
<gene>
    <name evidence="6" type="ORF">OFUS_LOCUS21624</name>
</gene>
<feature type="region of interest" description="Disordered" evidence="5">
    <location>
        <begin position="1"/>
        <end position="60"/>
    </location>
</feature>
<name>A0A8J1XVG9_OWEFU</name>
<comment type="subcellular location">
    <subcellularLocation>
        <location evidence="4">Cytoplasm</location>
    </subcellularLocation>
</comment>
<evidence type="ECO:0000256" key="5">
    <source>
        <dbReference type="SAM" id="MobiDB-lite"/>
    </source>
</evidence>
<keyword evidence="4" id="KW-0963">Cytoplasm</keyword>
<dbReference type="GO" id="GO:0005737">
    <property type="term" value="C:cytoplasm"/>
    <property type="evidence" value="ECO:0007669"/>
    <property type="project" value="UniProtKB-SubCell"/>
</dbReference>
<dbReference type="EMBL" id="CAIIXF020000010">
    <property type="protein sequence ID" value="CAH1797317.1"/>
    <property type="molecule type" value="Genomic_DNA"/>
</dbReference>
<organism evidence="6 7">
    <name type="scientific">Owenia fusiformis</name>
    <name type="common">Polychaete worm</name>
    <dbReference type="NCBI Taxonomy" id="6347"/>
    <lineage>
        <taxon>Eukaryota</taxon>
        <taxon>Metazoa</taxon>
        <taxon>Spiralia</taxon>
        <taxon>Lophotrochozoa</taxon>
        <taxon>Annelida</taxon>
        <taxon>Polychaeta</taxon>
        <taxon>Sedentaria</taxon>
        <taxon>Canalipalpata</taxon>
        <taxon>Sabellida</taxon>
        <taxon>Oweniida</taxon>
        <taxon>Oweniidae</taxon>
        <taxon>Owenia</taxon>
    </lineage>
</organism>
<proteinExistence type="inferred from homology"/>
<dbReference type="Proteomes" id="UP000749559">
    <property type="component" value="Unassembled WGS sequence"/>
</dbReference>
<dbReference type="GO" id="GO:0051301">
    <property type="term" value="P:cell division"/>
    <property type="evidence" value="ECO:0007669"/>
    <property type="project" value="UniProtKB-KW"/>
</dbReference>
<feature type="compositionally biased region" description="Basic and acidic residues" evidence="5">
    <location>
        <begin position="10"/>
        <end position="41"/>
    </location>
</feature>
<dbReference type="PANTHER" id="PTHR10358">
    <property type="entry name" value="ENDOSULFINE"/>
    <property type="match status" value="1"/>
</dbReference>
<evidence type="ECO:0000313" key="7">
    <source>
        <dbReference type="Proteomes" id="UP000749559"/>
    </source>
</evidence>
<reference evidence="6" key="1">
    <citation type="submission" date="2022-03" db="EMBL/GenBank/DDBJ databases">
        <authorList>
            <person name="Martin C."/>
        </authorList>
    </citation>
    <scope>NUCLEOTIDE SEQUENCE</scope>
</reference>